<sequence length="325" mass="36156">MTQHPTELTGIRSIHLHELDSFVELLTTHPEHAAGLRQHLLTLFARGDSQPEWCVVAEQDGHFIAGIACRMILALTPSVRIVELRLPSTVPLEVSAHLLRFVLGLTAQHGAQQFIRTLEPDGKDSEVQVNVFERLGFPLVRETVRYVWPGGTPTSPPARLTFQPVSEVGMQVLIGAMALSLDGSLDQVMQRKAGEHGDPQRWAESEYRSWMADYQVQPEWWELAYDEHGGLVGFILPGRLGPAEGTVVYLAVLPEFRGAGYGLELLRRGTQTLLRAGLSTILLDTDVLNAPTQRLNEQAGYHRQGTVRRYQGDVWSLLAPNLHNS</sequence>
<dbReference type="Gene3D" id="3.40.630.30">
    <property type="match status" value="1"/>
</dbReference>
<dbReference type="EMBL" id="CP158298">
    <property type="protein sequence ID" value="XBV83969.1"/>
    <property type="molecule type" value="Genomic_DNA"/>
</dbReference>
<dbReference type="CDD" id="cd04301">
    <property type="entry name" value="NAT_SF"/>
    <property type="match status" value="1"/>
</dbReference>
<keyword evidence="2" id="KW-0614">Plasmid</keyword>
<dbReference type="RefSeq" id="WP_350241876.1">
    <property type="nucleotide sequence ID" value="NZ_CP158298.1"/>
</dbReference>
<feature type="domain" description="N-acetyltransferase" evidence="1">
    <location>
        <begin position="172"/>
        <end position="320"/>
    </location>
</feature>
<reference evidence="2" key="1">
    <citation type="submission" date="2024-06" db="EMBL/GenBank/DDBJ databases">
        <title>Draft Genome Sequence of Deinococcus sonorensis Type Strain KR-87, a Biofilm Producing Representative of the Genus Deinococcus.</title>
        <authorList>
            <person name="Boren L.S."/>
            <person name="Grosso R.A."/>
            <person name="Hugenberg-Cox A.N."/>
            <person name="Hill J.T.E."/>
            <person name="Albert C.M."/>
            <person name="Tuohy J.M."/>
        </authorList>
    </citation>
    <scope>NUCLEOTIDE SEQUENCE</scope>
    <source>
        <strain evidence="2">KR-87</strain>
        <plasmid evidence="2">pDson03</plasmid>
    </source>
</reference>
<dbReference type="PROSITE" id="PS51186">
    <property type="entry name" value="GNAT"/>
    <property type="match status" value="1"/>
</dbReference>
<dbReference type="InterPro" id="IPR016181">
    <property type="entry name" value="Acyl_CoA_acyltransferase"/>
</dbReference>
<dbReference type="GO" id="GO:0016747">
    <property type="term" value="F:acyltransferase activity, transferring groups other than amino-acyl groups"/>
    <property type="evidence" value="ECO:0007669"/>
    <property type="project" value="InterPro"/>
</dbReference>
<evidence type="ECO:0000259" key="1">
    <source>
        <dbReference type="PROSITE" id="PS51186"/>
    </source>
</evidence>
<proteinExistence type="predicted"/>
<gene>
    <name evidence="2" type="ORF">ABOD76_04570</name>
</gene>
<dbReference type="Pfam" id="PF00583">
    <property type="entry name" value="Acetyltransf_1"/>
    <property type="match status" value="1"/>
</dbReference>
<name>A0AAU7U692_9DEIO</name>
<protein>
    <submittedName>
        <fullName evidence="2">GNAT family N-acetyltransferase</fullName>
    </submittedName>
</protein>
<organism evidence="2">
    <name type="scientific">Deinococcus sonorensis KR-87</name>
    <dbReference type="NCBI Taxonomy" id="694439"/>
    <lineage>
        <taxon>Bacteria</taxon>
        <taxon>Thermotogati</taxon>
        <taxon>Deinococcota</taxon>
        <taxon>Deinococci</taxon>
        <taxon>Deinococcales</taxon>
        <taxon>Deinococcaceae</taxon>
        <taxon>Deinococcus</taxon>
    </lineage>
</organism>
<evidence type="ECO:0000313" key="2">
    <source>
        <dbReference type="EMBL" id="XBV83969.1"/>
    </source>
</evidence>
<dbReference type="AlphaFoldDB" id="A0AAU7U692"/>
<dbReference type="InterPro" id="IPR000182">
    <property type="entry name" value="GNAT_dom"/>
</dbReference>
<accession>A0AAU7U692</accession>
<dbReference type="KEGG" id="dsc:ABOD76_04570"/>
<dbReference type="SUPFAM" id="SSF55729">
    <property type="entry name" value="Acyl-CoA N-acyltransferases (Nat)"/>
    <property type="match status" value="2"/>
</dbReference>
<geneLocation type="plasmid" evidence="2">
    <name>pDson03</name>
</geneLocation>